<gene>
    <name evidence="6" type="ORF">SAMN05444486_101969</name>
</gene>
<evidence type="ECO:0000256" key="3">
    <source>
        <dbReference type="ARBA" id="ARBA00022989"/>
    </source>
</evidence>
<evidence type="ECO:0000256" key="5">
    <source>
        <dbReference type="SAM" id="Phobius"/>
    </source>
</evidence>
<feature type="transmembrane region" description="Helical" evidence="5">
    <location>
        <begin position="37"/>
        <end position="57"/>
    </location>
</feature>
<dbReference type="STRING" id="576131.SAMN05444486_101969"/>
<organism evidence="6 7">
    <name type="scientific">Lentibacter algarum</name>
    <dbReference type="NCBI Taxonomy" id="576131"/>
    <lineage>
        <taxon>Bacteria</taxon>
        <taxon>Pseudomonadati</taxon>
        <taxon>Pseudomonadota</taxon>
        <taxon>Alphaproteobacteria</taxon>
        <taxon>Rhodobacterales</taxon>
        <taxon>Roseobacteraceae</taxon>
        <taxon>Lentibacter</taxon>
    </lineage>
</organism>
<evidence type="ECO:0000313" key="7">
    <source>
        <dbReference type="Proteomes" id="UP000199026"/>
    </source>
</evidence>
<dbReference type="Proteomes" id="UP000199026">
    <property type="component" value="Unassembled WGS sequence"/>
</dbReference>
<sequence>MIHWVDLPPVWLVGFIALAWVQSVLLPVGGVLPTEPFGFALIGTGAALMVAAVVQMYRAKTTIIPRHDASQLVTGGVFSLSRNPIYLGDALVLAGFALYWGAWPSLVLVPVFMWLISWRFIEGEEAKLRHAFGQAFHAYEKETRRWL</sequence>
<dbReference type="Pfam" id="PF04191">
    <property type="entry name" value="PEMT"/>
    <property type="match status" value="1"/>
</dbReference>
<keyword evidence="3 5" id="KW-1133">Transmembrane helix</keyword>
<evidence type="ECO:0000256" key="2">
    <source>
        <dbReference type="ARBA" id="ARBA00022692"/>
    </source>
</evidence>
<accession>A0A1H3IAQ6</accession>
<dbReference type="GO" id="GO:0032259">
    <property type="term" value="P:methylation"/>
    <property type="evidence" value="ECO:0007669"/>
    <property type="project" value="UniProtKB-KW"/>
</dbReference>
<keyword evidence="6" id="KW-0808">Transferase</keyword>
<dbReference type="Gene3D" id="1.20.120.1630">
    <property type="match status" value="1"/>
</dbReference>
<dbReference type="GeneID" id="78123754"/>
<dbReference type="EMBL" id="FNPR01000001">
    <property type="protein sequence ID" value="SDY24863.1"/>
    <property type="molecule type" value="Genomic_DNA"/>
</dbReference>
<name>A0A1H3IAQ6_9RHOB</name>
<dbReference type="GO" id="GO:0008168">
    <property type="term" value="F:methyltransferase activity"/>
    <property type="evidence" value="ECO:0007669"/>
    <property type="project" value="UniProtKB-KW"/>
</dbReference>
<keyword evidence="6" id="KW-0489">Methyltransferase</keyword>
<reference evidence="6 7" key="1">
    <citation type="submission" date="2016-10" db="EMBL/GenBank/DDBJ databases">
        <authorList>
            <person name="de Groot N.N."/>
        </authorList>
    </citation>
    <scope>NUCLEOTIDE SEQUENCE [LARGE SCALE GENOMIC DNA]</scope>
    <source>
        <strain evidence="6 7">DSM 24677</strain>
    </source>
</reference>
<dbReference type="RefSeq" id="WP_245724359.1">
    <property type="nucleotide sequence ID" value="NZ_CALJFH010000011.1"/>
</dbReference>
<dbReference type="AlphaFoldDB" id="A0A1H3IAQ6"/>
<keyword evidence="7" id="KW-1185">Reference proteome</keyword>
<feature type="transmembrane region" description="Helical" evidence="5">
    <location>
        <begin position="12"/>
        <end position="31"/>
    </location>
</feature>
<dbReference type="InterPro" id="IPR007318">
    <property type="entry name" value="Phopholipid_MeTrfase"/>
</dbReference>
<evidence type="ECO:0000256" key="4">
    <source>
        <dbReference type="ARBA" id="ARBA00023136"/>
    </source>
</evidence>
<dbReference type="PANTHER" id="PTHR12714:SF9">
    <property type="entry name" value="PROTEIN-S-ISOPRENYLCYSTEINE O-METHYLTRANSFERASE"/>
    <property type="match status" value="1"/>
</dbReference>
<evidence type="ECO:0000313" key="6">
    <source>
        <dbReference type="EMBL" id="SDY24863.1"/>
    </source>
</evidence>
<protein>
    <submittedName>
        <fullName evidence="6">Protein-S-isoprenylcysteine O-methyltransferase Ste14</fullName>
    </submittedName>
</protein>
<comment type="subcellular location">
    <subcellularLocation>
        <location evidence="1">Endomembrane system</location>
        <topology evidence="1">Multi-pass membrane protein</topology>
    </subcellularLocation>
</comment>
<keyword evidence="4 5" id="KW-0472">Membrane</keyword>
<proteinExistence type="predicted"/>
<dbReference type="PANTHER" id="PTHR12714">
    <property type="entry name" value="PROTEIN-S ISOPRENYLCYSTEINE O-METHYLTRANSFERASE"/>
    <property type="match status" value="1"/>
</dbReference>
<keyword evidence="2 5" id="KW-0812">Transmembrane</keyword>
<feature type="transmembrane region" description="Helical" evidence="5">
    <location>
        <begin position="90"/>
        <end position="116"/>
    </location>
</feature>
<evidence type="ECO:0000256" key="1">
    <source>
        <dbReference type="ARBA" id="ARBA00004127"/>
    </source>
</evidence>
<dbReference type="GO" id="GO:0012505">
    <property type="term" value="C:endomembrane system"/>
    <property type="evidence" value="ECO:0007669"/>
    <property type="project" value="UniProtKB-SubCell"/>
</dbReference>